<dbReference type="Proteomes" id="UP000005615">
    <property type="component" value="Unassembled WGS sequence"/>
</dbReference>
<evidence type="ECO:0000256" key="2">
    <source>
        <dbReference type="ARBA" id="ARBA00022692"/>
    </source>
</evidence>
<keyword evidence="4 5" id="KW-0472">Membrane</keyword>
<dbReference type="AlphaFoldDB" id="F3L1Y5"/>
<dbReference type="EMBL" id="AEIG01000037">
    <property type="protein sequence ID" value="EGG29663.1"/>
    <property type="molecule type" value="Genomic_DNA"/>
</dbReference>
<dbReference type="InterPro" id="IPR000620">
    <property type="entry name" value="EamA_dom"/>
</dbReference>
<dbReference type="SUPFAM" id="SSF103481">
    <property type="entry name" value="Multidrug resistance efflux transporter EmrE"/>
    <property type="match status" value="2"/>
</dbReference>
<feature type="domain" description="EamA" evidence="6">
    <location>
        <begin position="137"/>
        <end position="262"/>
    </location>
</feature>
<comment type="caution">
    <text evidence="7">The sequence shown here is derived from an EMBL/GenBank/DDBJ whole genome shotgun (WGS) entry which is preliminary data.</text>
</comment>
<feature type="transmembrane region" description="Helical" evidence="5">
    <location>
        <begin position="12"/>
        <end position="32"/>
    </location>
</feature>
<feature type="transmembrane region" description="Helical" evidence="5">
    <location>
        <begin position="102"/>
        <end position="119"/>
    </location>
</feature>
<accession>F3L1Y5</accession>
<dbReference type="Pfam" id="PF00892">
    <property type="entry name" value="EamA"/>
    <property type="match status" value="2"/>
</dbReference>
<feature type="transmembrane region" description="Helical" evidence="5">
    <location>
        <begin position="131"/>
        <end position="152"/>
    </location>
</feature>
<dbReference type="STRING" id="2518989.IMCC3088_1475"/>
<evidence type="ECO:0000313" key="7">
    <source>
        <dbReference type="EMBL" id="EGG29663.1"/>
    </source>
</evidence>
<keyword evidence="2 5" id="KW-0812">Transmembrane</keyword>
<evidence type="ECO:0000256" key="4">
    <source>
        <dbReference type="ARBA" id="ARBA00023136"/>
    </source>
</evidence>
<feature type="domain" description="EamA" evidence="6">
    <location>
        <begin position="6"/>
        <end position="117"/>
    </location>
</feature>
<keyword evidence="8" id="KW-1185">Reference proteome</keyword>
<dbReference type="GO" id="GO:0016020">
    <property type="term" value="C:membrane"/>
    <property type="evidence" value="ECO:0007669"/>
    <property type="project" value="UniProtKB-SubCell"/>
</dbReference>
<name>F3L1Y5_9GAMM</name>
<feature type="transmembrane region" description="Helical" evidence="5">
    <location>
        <begin position="77"/>
        <end position="95"/>
    </location>
</feature>
<comment type="subcellular location">
    <subcellularLocation>
        <location evidence="1">Membrane</location>
        <topology evidence="1">Multi-pass membrane protein</topology>
    </subcellularLocation>
</comment>
<keyword evidence="3 5" id="KW-1133">Transmembrane helix</keyword>
<protein>
    <submittedName>
        <fullName evidence="7">Permease of the drug/metabolite transporter (DMT) superfamily</fullName>
    </submittedName>
</protein>
<evidence type="ECO:0000256" key="3">
    <source>
        <dbReference type="ARBA" id="ARBA00022989"/>
    </source>
</evidence>
<evidence type="ECO:0000256" key="5">
    <source>
        <dbReference type="SAM" id="Phobius"/>
    </source>
</evidence>
<feature type="transmembrane region" description="Helical" evidence="5">
    <location>
        <begin position="164"/>
        <end position="186"/>
    </location>
</feature>
<evidence type="ECO:0000256" key="1">
    <source>
        <dbReference type="ARBA" id="ARBA00004141"/>
    </source>
</evidence>
<evidence type="ECO:0000259" key="6">
    <source>
        <dbReference type="Pfam" id="PF00892"/>
    </source>
</evidence>
<feature type="transmembrane region" description="Helical" evidence="5">
    <location>
        <begin position="221"/>
        <end position="240"/>
    </location>
</feature>
<evidence type="ECO:0000313" key="8">
    <source>
        <dbReference type="Proteomes" id="UP000005615"/>
    </source>
</evidence>
<gene>
    <name evidence="7" type="ORF">IMCC3088_1475</name>
</gene>
<feature type="transmembrane region" description="Helical" evidence="5">
    <location>
        <begin position="53"/>
        <end position="71"/>
    </location>
</feature>
<dbReference type="InterPro" id="IPR037185">
    <property type="entry name" value="EmrE-like"/>
</dbReference>
<sequence length="265" mass="27710">MGALVKLAGARGFPVLEIIAARALISLGISAWDARRKGIDLLGTHRGLLFARGFVGFLALMCVYTSVIHLPLAEATLLQYTHPIFTVLFALVALGENVSRNTLICIALSLMGLLVVIQPDTFFGGGKAALHPTYTALGLLGAAGSGAAYVIVRKLAPIEDSSVIILYFPLVCLPAAILLGWETFVIPAGIDWLILLGVGVFTQLGQWGLTKGLALHNAGAVVAFSYIQVPIAGLLGVLLFSETPSITTAIGGALIILGALLNSKR</sequence>
<feature type="transmembrane region" description="Helical" evidence="5">
    <location>
        <begin position="246"/>
        <end position="263"/>
    </location>
</feature>
<proteinExistence type="predicted"/>
<feature type="transmembrane region" description="Helical" evidence="5">
    <location>
        <begin position="192"/>
        <end position="209"/>
    </location>
</feature>
<organism evidence="7 8">
    <name type="scientific">Aequoribacter fuscus</name>
    <dbReference type="NCBI Taxonomy" id="2518989"/>
    <lineage>
        <taxon>Bacteria</taxon>
        <taxon>Pseudomonadati</taxon>
        <taxon>Pseudomonadota</taxon>
        <taxon>Gammaproteobacteria</taxon>
        <taxon>Cellvibrionales</taxon>
        <taxon>Halieaceae</taxon>
        <taxon>Aequoribacter</taxon>
    </lineage>
</organism>
<dbReference type="eggNOG" id="COG0697">
    <property type="taxonomic scope" value="Bacteria"/>
</dbReference>
<reference evidence="7 8" key="1">
    <citation type="journal article" date="2011" name="J. Bacteriol.">
        <title>Genome sequence of strain IMCC3088, a proteorhodopsin-containing marine bacterium belonging to the OM60/NOR5 clade.</title>
        <authorList>
            <person name="Jang Y."/>
            <person name="Oh H.M."/>
            <person name="Kang I."/>
            <person name="Lee K."/>
            <person name="Yang S.J."/>
            <person name="Cho J.C."/>
        </authorList>
    </citation>
    <scope>NUCLEOTIDE SEQUENCE [LARGE SCALE GENOMIC DNA]</scope>
    <source>
        <strain evidence="7 8">IMCC3088</strain>
    </source>
</reference>
<dbReference type="PANTHER" id="PTHR22911">
    <property type="entry name" value="ACYL-MALONYL CONDENSING ENZYME-RELATED"/>
    <property type="match status" value="1"/>
</dbReference>
<dbReference type="PANTHER" id="PTHR22911:SF6">
    <property type="entry name" value="SOLUTE CARRIER FAMILY 35 MEMBER G1"/>
    <property type="match status" value="1"/>
</dbReference>